<dbReference type="Proteomes" id="UP000006919">
    <property type="component" value="Plasmid pRUMAL01"/>
</dbReference>
<name>E6UKA7_RUMA7</name>
<dbReference type="PROSITE" id="PS51257">
    <property type="entry name" value="PROKAR_LIPOPROTEIN"/>
    <property type="match status" value="1"/>
</dbReference>
<keyword evidence="2" id="KW-0614">Plasmid</keyword>
<dbReference type="EMBL" id="CP002404">
    <property type="protein sequence ID" value="ADU24103.1"/>
    <property type="molecule type" value="Genomic_DNA"/>
</dbReference>
<feature type="compositionally biased region" description="Basic and acidic residues" evidence="1">
    <location>
        <begin position="382"/>
        <end position="392"/>
    </location>
</feature>
<gene>
    <name evidence="2" type="ordered locus">Rumal_3664</name>
</gene>
<dbReference type="KEGG" id="ral:Rumal_3664"/>
<evidence type="ECO:0000313" key="3">
    <source>
        <dbReference type="Proteomes" id="UP000006919"/>
    </source>
</evidence>
<accession>E6UKA7</accession>
<geneLocation type="plasmid" evidence="2 3">
    <name>pRUMAL01</name>
</geneLocation>
<reference evidence="3" key="1">
    <citation type="journal article" date="2011" name="J. Bacteriol.">
        <title>Complete genome of the cellulolytic ruminal bacterium Ruminococcus albus 7.</title>
        <authorList>
            <person name="Suen G."/>
            <person name="Stevenson D.M."/>
            <person name="Bruce D.C."/>
            <person name="Chertkov O."/>
            <person name="Copeland A."/>
            <person name="Cheng J.F."/>
            <person name="Detter C."/>
            <person name="Detter J.C."/>
            <person name="Goodwin L.A."/>
            <person name="Han C.S."/>
            <person name="Hauser L.J."/>
            <person name="Ivanova N.N."/>
            <person name="Kyrpides N.C."/>
            <person name="Land M.L."/>
            <person name="Lapidus A."/>
            <person name="Lucas S."/>
            <person name="Ovchinnikova G."/>
            <person name="Pitluck S."/>
            <person name="Tapia R."/>
            <person name="Woyke T."/>
            <person name="Boyum J."/>
            <person name="Mead D."/>
            <person name="Weimer P.J."/>
        </authorList>
    </citation>
    <scope>NUCLEOTIDE SEQUENCE [LARGE SCALE GENOMIC DNA]</scope>
    <source>
        <strain evidence="3">ATCC 27210 / DSM 20455 / JCM 14654 / NCDO 2250 / 7</strain>
        <plasmid evidence="3">pRUMAL01</plasmid>
    </source>
</reference>
<protein>
    <submittedName>
        <fullName evidence="2">Uncharacterized protein</fullName>
    </submittedName>
</protein>
<evidence type="ECO:0000256" key="1">
    <source>
        <dbReference type="SAM" id="MobiDB-lite"/>
    </source>
</evidence>
<dbReference type="RefSeq" id="WP_013483651.1">
    <property type="nucleotide sequence ID" value="NC_014824.1"/>
</dbReference>
<evidence type="ECO:0000313" key="2">
    <source>
        <dbReference type="EMBL" id="ADU24103.1"/>
    </source>
</evidence>
<feature type="region of interest" description="Disordered" evidence="1">
    <location>
        <begin position="346"/>
        <end position="405"/>
    </location>
</feature>
<proteinExistence type="predicted"/>
<dbReference type="HOGENOM" id="CLU_679500_0_0_9"/>
<dbReference type="AlphaFoldDB" id="E6UKA7"/>
<sequence precursor="true">MNNKIVTFLSAAFILAAATSCGVDSREVINQKYPVEAVNLTKITSIDGVYFYVPDEHLNSKDNTTENGYYLKDDDFLVEVRRMNASAAIDDLAALSSFFSGQFSENIYIKQKLEDGKFECILRDDEKNGYIKTVNDEYAILCVSDDDKTASTIADSLKLSETKKIADGKTESVNIDDDLSASVNGVEIGSALSVEDIQNDFAQMGANFESMKEDLSNINGSSIRDINHKVIMQFNAIESTGKEAQQAYLNSVAAYKDAVSKYNVELSNGINLNSTKEEIQKVLKIDLSPEWERIVINNQNKTSDIRKIIIEYNNEKDSVESIIINDINEIKNEVSNREQIRDKMNEEVSKEPIRIPEGIFDDNSSGSKNKSDVVNEDVLSDIVKEDITKSDNDPNTELGLQGINK</sequence>
<organism evidence="2 3">
    <name type="scientific">Ruminococcus albus (strain ATCC 27210 / DSM 20455 / JCM 14654 / NCDO 2250 / 7)</name>
    <dbReference type="NCBI Taxonomy" id="697329"/>
    <lineage>
        <taxon>Bacteria</taxon>
        <taxon>Bacillati</taxon>
        <taxon>Bacillota</taxon>
        <taxon>Clostridia</taxon>
        <taxon>Eubacteriales</taxon>
        <taxon>Oscillospiraceae</taxon>
        <taxon>Ruminococcus</taxon>
    </lineage>
</organism>